<evidence type="ECO:0000256" key="3">
    <source>
        <dbReference type="ARBA" id="ARBA00022723"/>
    </source>
</evidence>
<dbReference type="Gene3D" id="3.90.550.10">
    <property type="entry name" value="Spore Coat Polysaccharide Biosynthesis Protein SpsA, Chain A"/>
    <property type="match status" value="1"/>
</dbReference>
<keyword evidence="5 8" id="KW-0460">Magnesium</keyword>
<evidence type="ECO:0000256" key="4">
    <source>
        <dbReference type="ARBA" id="ARBA00022741"/>
    </source>
</evidence>
<protein>
    <recommendedName>
        <fullName evidence="8">Molybdenum cofactor guanylyltransferase</fullName>
        <shortName evidence="8">MoCo guanylyltransferase</shortName>
        <ecNumber evidence="8">2.7.7.77</ecNumber>
    </recommendedName>
    <alternativeName>
        <fullName evidence="8">GTP:molybdopterin guanylyltransferase</fullName>
    </alternativeName>
    <alternativeName>
        <fullName evidence="8">Mo-MPT guanylyltransferase</fullName>
    </alternativeName>
    <alternativeName>
        <fullName evidence="8">Molybdopterin guanylyltransferase</fullName>
    </alternativeName>
    <alternativeName>
        <fullName evidence="8">Molybdopterin-guanine dinucleotide synthase</fullName>
        <shortName evidence="8">MGD synthase</shortName>
    </alternativeName>
</protein>
<evidence type="ECO:0000259" key="9">
    <source>
        <dbReference type="Pfam" id="PF12804"/>
    </source>
</evidence>
<evidence type="ECO:0000256" key="6">
    <source>
        <dbReference type="ARBA" id="ARBA00023134"/>
    </source>
</evidence>
<dbReference type="Proteomes" id="UP000765845">
    <property type="component" value="Unassembled WGS sequence"/>
</dbReference>
<comment type="caution">
    <text evidence="8">Lacks conserved residue(s) required for the propagation of feature annotation.</text>
</comment>
<reference evidence="10 11" key="1">
    <citation type="submission" date="2020-04" db="EMBL/GenBank/DDBJ databases">
        <authorList>
            <person name="Yoon J."/>
        </authorList>
    </citation>
    <scope>NUCLEOTIDE SEQUENCE [LARGE SCALE GENOMIC DNA]</scope>
    <source>
        <strain evidence="10 11">KMU-166</strain>
    </source>
</reference>
<dbReference type="PANTHER" id="PTHR19136">
    <property type="entry name" value="MOLYBDENUM COFACTOR GUANYLYLTRANSFERASE"/>
    <property type="match status" value="1"/>
</dbReference>
<keyword evidence="3 8" id="KW-0479">Metal-binding</keyword>
<dbReference type="EC" id="2.7.7.77" evidence="8"/>
<dbReference type="NCBIfam" id="TIGR02665">
    <property type="entry name" value="molyb_mobA"/>
    <property type="match status" value="1"/>
</dbReference>
<evidence type="ECO:0000256" key="8">
    <source>
        <dbReference type="HAMAP-Rule" id="MF_00316"/>
    </source>
</evidence>
<dbReference type="InterPro" id="IPR029044">
    <property type="entry name" value="Nucleotide-diphossugar_trans"/>
</dbReference>
<dbReference type="HAMAP" id="MF_00316">
    <property type="entry name" value="MobA"/>
    <property type="match status" value="1"/>
</dbReference>
<organism evidence="10 11">
    <name type="scientific">Spongiibacter thalassae</name>
    <dbReference type="NCBI Taxonomy" id="2721624"/>
    <lineage>
        <taxon>Bacteria</taxon>
        <taxon>Pseudomonadati</taxon>
        <taxon>Pseudomonadota</taxon>
        <taxon>Gammaproteobacteria</taxon>
        <taxon>Cellvibrionales</taxon>
        <taxon>Spongiibacteraceae</taxon>
        <taxon>Spongiibacter</taxon>
    </lineage>
</organism>
<dbReference type="InterPro" id="IPR025877">
    <property type="entry name" value="MobA-like_NTP_Trfase"/>
</dbReference>
<evidence type="ECO:0000256" key="5">
    <source>
        <dbReference type="ARBA" id="ARBA00022842"/>
    </source>
</evidence>
<keyword evidence="6 8" id="KW-0342">GTP-binding</keyword>
<evidence type="ECO:0000313" key="10">
    <source>
        <dbReference type="EMBL" id="NKI16895.1"/>
    </source>
</evidence>
<feature type="domain" description="MobA-like NTP transferase" evidence="9">
    <location>
        <begin position="13"/>
        <end position="164"/>
    </location>
</feature>
<evidence type="ECO:0000256" key="7">
    <source>
        <dbReference type="ARBA" id="ARBA00023150"/>
    </source>
</evidence>
<feature type="binding site" evidence="8">
    <location>
        <position position="107"/>
    </location>
    <ligand>
        <name>GTP</name>
        <dbReference type="ChEBI" id="CHEBI:37565"/>
    </ligand>
</feature>
<evidence type="ECO:0000313" key="11">
    <source>
        <dbReference type="Proteomes" id="UP000765845"/>
    </source>
</evidence>
<comment type="subunit">
    <text evidence="8">Monomer.</text>
</comment>
<name>A0ABX1GCL6_9GAMM</name>
<comment type="caution">
    <text evidence="10">The sequence shown here is derived from an EMBL/GenBank/DDBJ whole genome shotgun (WGS) entry which is preliminary data.</text>
</comment>
<feature type="binding site" evidence="8">
    <location>
        <begin position="16"/>
        <end position="18"/>
    </location>
    <ligand>
        <name>GTP</name>
        <dbReference type="ChEBI" id="CHEBI:37565"/>
    </ligand>
</feature>
<keyword evidence="11" id="KW-1185">Reference proteome</keyword>
<keyword evidence="7 8" id="KW-0501">Molybdenum cofactor biosynthesis</keyword>
<comment type="subcellular location">
    <subcellularLocation>
        <location evidence="8">Cytoplasm</location>
    </subcellularLocation>
</comment>
<comment type="cofactor">
    <cofactor evidence="8">
        <name>Mg(2+)</name>
        <dbReference type="ChEBI" id="CHEBI:18420"/>
    </cofactor>
</comment>
<comment type="function">
    <text evidence="8">Transfers a GMP moiety from GTP to Mo-molybdopterin (Mo-MPT) cofactor (Moco or molybdenum cofactor) to form Mo-molybdopterin guanine dinucleotide (Mo-MGD) cofactor.</text>
</comment>
<keyword evidence="1 8" id="KW-0963">Cytoplasm</keyword>
<gene>
    <name evidence="8 10" type="primary">mobA</name>
    <name evidence="10" type="ORF">HCU74_05615</name>
</gene>
<dbReference type="CDD" id="cd02503">
    <property type="entry name" value="MobA"/>
    <property type="match status" value="1"/>
</dbReference>
<dbReference type="Pfam" id="PF12804">
    <property type="entry name" value="NTP_transf_3"/>
    <property type="match status" value="1"/>
</dbReference>
<dbReference type="EMBL" id="JAAWWK010000002">
    <property type="protein sequence ID" value="NKI16895.1"/>
    <property type="molecule type" value="Genomic_DNA"/>
</dbReference>
<evidence type="ECO:0000256" key="2">
    <source>
        <dbReference type="ARBA" id="ARBA00022679"/>
    </source>
</evidence>
<dbReference type="InterPro" id="IPR013482">
    <property type="entry name" value="Molybde_CF_guanTrfase"/>
</dbReference>
<feature type="binding site" evidence="8">
    <location>
        <position position="107"/>
    </location>
    <ligand>
        <name>Mg(2+)</name>
        <dbReference type="ChEBI" id="CHEBI:18420"/>
    </ligand>
</feature>
<sequence>MPSSSDNDTVLSVLILAGGAGRRMGGRDKGLINWRGKPLIEHVLARAPNGAERLISCNRHLDDYAKYGRPIIDAPSEKAEDYPGPLAGILAGLSHCTGQNLLLLPCDSPNPPIDLYPRLARAQPPQGISYAHDGGRDQYLFALISPAAAPSLANYLAGGARSVKGWYQQEQAVAVDFSECPEYFVNFNTVADMDV</sequence>
<keyword evidence="2 8" id="KW-0808">Transferase</keyword>
<dbReference type="RefSeq" id="WP_168449439.1">
    <property type="nucleotide sequence ID" value="NZ_JAAWWK010000002.1"/>
</dbReference>
<keyword evidence="4 8" id="KW-0547">Nucleotide-binding</keyword>
<comment type="catalytic activity">
    <reaction evidence="8">
        <text>Mo-molybdopterin + GTP + H(+) = Mo-molybdopterin guanine dinucleotide + diphosphate</text>
        <dbReference type="Rhea" id="RHEA:34243"/>
        <dbReference type="ChEBI" id="CHEBI:15378"/>
        <dbReference type="ChEBI" id="CHEBI:33019"/>
        <dbReference type="ChEBI" id="CHEBI:37565"/>
        <dbReference type="ChEBI" id="CHEBI:71302"/>
        <dbReference type="ChEBI" id="CHEBI:71310"/>
        <dbReference type="EC" id="2.7.7.77"/>
    </reaction>
</comment>
<proteinExistence type="inferred from homology"/>
<dbReference type="SUPFAM" id="SSF53448">
    <property type="entry name" value="Nucleotide-diphospho-sugar transferases"/>
    <property type="match status" value="1"/>
</dbReference>
<feature type="binding site" evidence="8">
    <location>
        <position position="29"/>
    </location>
    <ligand>
        <name>GTP</name>
        <dbReference type="ChEBI" id="CHEBI:37565"/>
    </ligand>
</feature>
<keyword evidence="10" id="KW-0548">Nucleotidyltransferase</keyword>
<accession>A0ABX1GCL6</accession>
<dbReference type="GO" id="GO:0061603">
    <property type="term" value="F:molybdenum cofactor guanylyltransferase activity"/>
    <property type="evidence" value="ECO:0007669"/>
    <property type="project" value="UniProtKB-EC"/>
</dbReference>
<comment type="domain">
    <text evidence="8">The N-terminal domain determines nucleotide recognition and specific binding, while the C-terminal domain determines the specific binding to the target protein.</text>
</comment>
<comment type="similarity">
    <text evidence="8">Belongs to the MobA family.</text>
</comment>
<dbReference type="PANTHER" id="PTHR19136:SF81">
    <property type="entry name" value="MOLYBDENUM COFACTOR GUANYLYLTRANSFERASE"/>
    <property type="match status" value="1"/>
</dbReference>
<evidence type="ECO:0000256" key="1">
    <source>
        <dbReference type="ARBA" id="ARBA00022490"/>
    </source>
</evidence>